<name>A0A2P8HEU3_CHINA</name>
<dbReference type="InterPro" id="IPR024072">
    <property type="entry name" value="DHFR-like_dom_sf"/>
</dbReference>
<dbReference type="PANTHER" id="PTHR38011:SF11">
    <property type="entry name" value="2,5-DIAMINO-6-RIBOSYLAMINO-4(3H)-PYRIMIDINONE 5'-PHOSPHATE REDUCTASE"/>
    <property type="match status" value="1"/>
</dbReference>
<dbReference type="AlphaFoldDB" id="A0A2P8HEU3"/>
<dbReference type="RefSeq" id="WP_106530177.1">
    <property type="nucleotide sequence ID" value="NZ_PYAW01000005.1"/>
</dbReference>
<dbReference type="InterPro" id="IPR002734">
    <property type="entry name" value="RibDG_C"/>
</dbReference>
<dbReference type="PANTHER" id="PTHR38011">
    <property type="entry name" value="DIHYDROFOLATE REDUCTASE FAMILY PROTEIN (AFU_ORTHOLOGUE AFUA_8G06820)"/>
    <property type="match status" value="1"/>
</dbReference>
<dbReference type="Pfam" id="PF01872">
    <property type="entry name" value="RibD_C"/>
    <property type="match status" value="1"/>
</dbReference>
<dbReference type="GO" id="GO:0008703">
    <property type="term" value="F:5-amino-6-(5-phosphoribosylamino)uracil reductase activity"/>
    <property type="evidence" value="ECO:0007669"/>
    <property type="project" value="InterPro"/>
</dbReference>
<dbReference type="InterPro" id="IPR050765">
    <property type="entry name" value="Riboflavin_Biosynth_HTPR"/>
</dbReference>
<comment type="caution">
    <text evidence="2">The sequence shown here is derived from an EMBL/GenBank/DDBJ whole genome shotgun (WGS) entry which is preliminary data.</text>
</comment>
<dbReference type="SUPFAM" id="SSF53597">
    <property type="entry name" value="Dihydrofolate reductase-like"/>
    <property type="match status" value="1"/>
</dbReference>
<sequence>MRKLKLQIQTSIDGYIAAANGSTAWMIWNWGNEWPWDDALRKYHTDLTATADCVLLSRKMATEGFIGHWEEMAKNSDNPQATFAKNITAAHKVVFTKTLPASVWKNTELAKGDLATEVNKLKGQPGKDIIVYGGGAFVSALIKARFIDEFHLVVNPTVLGDGLSIFKEVGNNLNLNLVSATSHNDGIVALHYVSH</sequence>
<protein>
    <submittedName>
        <fullName evidence="2">Dihydrofolate reductase</fullName>
    </submittedName>
</protein>
<proteinExistence type="predicted"/>
<dbReference type="Proteomes" id="UP000240971">
    <property type="component" value="Unassembled WGS sequence"/>
</dbReference>
<reference evidence="2 3" key="1">
    <citation type="submission" date="2018-03" db="EMBL/GenBank/DDBJ databases">
        <title>Genomic Encyclopedia of Archaeal and Bacterial Type Strains, Phase II (KMG-II): from individual species to whole genera.</title>
        <authorList>
            <person name="Goeker M."/>
        </authorList>
    </citation>
    <scope>NUCLEOTIDE SEQUENCE [LARGE SCALE GENOMIC DNA]</scope>
    <source>
        <strain evidence="2 3">DSM 24859</strain>
    </source>
</reference>
<dbReference type="OrthoDB" id="195113at2"/>
<dbReference type="EMBL" id="PYAW01000005">
    <property type="protein sequence ID" value="PSL44736.1"/>
    <property type="molecule type" value="Genomic_DNA"/>
</dbReference>
<dbReference type="Gene3D" id="3.40.430.10">
    <property type="entry name" value="Dihydrofolate Reductase, subunit A"/>
    <property type="match status" value="1"/>
</dbReference>
<evidence type="ECO:0000259" key="1">
    <source>
        <dbReference type="Pfam" id="PF01872"/>
    </source>
</evidence>
<keyword evidence="3" id="KW-1185">Reference proteome</keyword>
<accession>A0A2P8HEU3</accession>
<evidence type="ECO:0000313" key="2">
    <source>
        <dbReference type="EMBL" id="PSL44736.1"/>
    </source>
</evidence>
<dbReference type="GO" id="GO:0009231">
    <property type="term" value="P:riboflavin biosynthetic process"/>
    <property type="evidence" value="ECO:0007669"/>
    <property type="project" value="InterPro"/>
</dbReference>
<organism evidence="2 3">
    <name type="scientific">Chitinophaga niastensis</name>
    <dbReference type="NCBI Taxonomy" id="536980"/>
    <lineage>
        <taxon>Bacteria</taxon>
        <taxon>Pseudomonadati</taxon>
        <taxon>Bacteroidota</taxon>
        <taxon>Chitinophagia</taxon>
        <taxon>Chitinophagales</taxon>
        <taxon>Chitinophagaceae</taxon>
        <taxon>Chitinophaga</taxon>
    </lineage>
</organism>
<gene>
    <name evidence="2" type="ORF">CLV51_105108</name>
</gene>
<evidence type="ECO:0000313" key="3">
    <source>
        <dbReference type="Proteomes" id="UP000240971"/>
    </source>
</evidence>
<feature type="domain" description="Bacterial bifunctional deaminase-reductase C-terminal" evidence="1">
    <location>
        <begin position="3"/>
        <end position="188"/>
    </location>
</feature>